<keyword evidence="3" id="KW-1185">Reference proteome</keyword>
<dbReference type="KEGG" id="aca:ACP_1257"/>
<evidence type="ECO:0000256" key="1">
    <source>
        <dbReference type="SAM" id="SignalP"/>
    </source>
</evidence>
<dbReference type="InterPro" id="IPR011486">
    <property type="entry name" value="BBP2"/>
</dbReference>
<gene>
    <name evidence="2" type="ordered locus">ACP_1257</name>
</gene>
<keyword evidence="1" id="KW-0732">Signal</keyword>
<dbReference type="Proteomes" id="UP000002207">
    <property type="component" value="Chromosome"/>
</dbReference>
<dbReference type="Pfam" id="PF07642">
    <property type="entry name" value="BBP2"/>
    <property type="match status" value="1"/>
</dbReference>
<reference evidence="2 3" key="1">
    <citation type="journal article" date="2009" name="Appl. Environ. Microbiol.">
        <title>Three genomes from the phylum Acidobacteria provide insight into the lifestyles of these microorganisms in soils.</title>
        <authorList>
            <person name="Ward N.L."/>
            <person name="Challacombe J.F."/>
            <person name="Janssen P.H."/>
            <person name="Henrissat B."/>
            <person name="Coutinho P.M."/>
            <person name="Wu M."/>
            <person name="Xie G."/>
            <person name="Haft D.H."/>
            <person name="Sait M."/>
            <person name="Badger J."/>
            <person name="Barabote R.D."/>
            <person name="Bradley B."/>
            <person name="Brettin T.S."/>
            <person name="Brinkac L.M."/>
            <person name="Bruce D."/>
            <person name="Creasy T."/>
            <person name="Daugherty S.C."/>
            <person name="Davidsen T.M."/>
            <person name="DeBoy R.T."/>
            <person name="Detter J.C."/>
            <person name="Dodson R.J."/>
            <person name="Durkin A.S."/>
            <person name="Ganapathy A."/>
            <person name="Gwinn-Giglio M."/>
            <person name="Han C.S."/>
            <person name="Khouri H."/>
            <person name="Kiss H."/>
            <person name="Kothari S.P."/>
            <person name="Madupu R."/>
            <person name="Nelson K.E."/>
            <person name="Nelson W.C."/>
            <person name="Paulsen I."/>
            <person name="Penn K."/>
            <person name="Ren Q."/>
            <person name="Rosovitz M.J."/>
            <person name="Selengut J.D."/>
            <person name="Shrivastava S."/>
            <person name="Sullivan S.A."/>
            <person name="Tapia R."/>
            <person name="Thompson L.S."/>
            <person name="Watkins K.L."/>
            <person name="Yang Q."/>
            <person name="Yu C."/>
            <person name="Zafar N."/>
            <person name="Zhou L."/>
            <person name="Kuske C.R."/>
        </authorList>
    </citation>
    <scope>NUCLEOTIDE SEQUENCE [LARGE SCALE GENOMIC DNA]</scope>
    <source>
        <strain evidence="3">ATCC 51196 / DSM 11244 / BCRC 80197 / JCM 7670 / NBRC 15755 / NCIMB 13165 / 161</strain>
    </source>
</reference>
<dbReference type="SUPFAM" id="SSF56935">
    <property type="entry name" value="Porins"/>
    <property type="match status" value="1"/>
</dbReference>
<feature type="signal peptide" evidence="1">
    <location>
        <begin position="1"/>
        <end position="23"/>
    </location>
</feature>
<protein>
    <recommendedName>
        <fullName evidence="4">Porin</fullName>
    </recommendedName>
</protein>
<dbReference type="InParanoid" id="C1F586"/>
<evidence type="ECO:0008006" key="4">
    <source>
        <dbReference type="Google" id="ProtNLM"/>
    </source>
</evidence>
<evidence type="ECO:0000313" key="3">
    <source>
        <dbReference type="Proteomes" id="UP000002207"/>
    </source>
</evidence>
<dbReference type="eggNOG" id="ENOG502Z88H">
    <property type="taxonomic scope" value="Bacteria"/>
</dbReference>
<dbReference type="STRING" id="240015.ACP_1257"/>
<proteinExistence type="predicted"/>
<dbReference type="HOGENOM" id="CLU_047565_0_0_0"/>
<evidence type="ECO:0000313" key="2">
    <source>
        <dbReference type="EMBL" id="ACO33307.1"/>
    </source>
</evidence>
<dbReference type="EMBL" id="CP001472">
    <property type="protein sequence ID" value="ACO33307.1"/>
    <property type="molecule type" value="Genomic_DNA"/>
</dbReference>
<sequence>MKIKPVSRGLFGVLLCCSVAAFAQTQSAPAPAAAPSPAPAPAPAPSVWSVGSLDFSGLVDGYYSYNANRPSNAANGQVNDLYNFNDKTDQFNLAMAKLTINHNPDPVGVHVDLIFGRANDIMHPSTDKNTDSYIEQAYISATPPKWHGTELDFGQFVTSAGAEVIEAMNDWNYSRSILFAWAIPYYHFGIRTSTPVTKSWTAGVQVVNGWNNVVANNGGVTVGLTSLYTKPKYNWALNYYVGPQNTDTQKAYRNLIDTTLNLTPTPKFSAYLNYDYGQNHTDASGATPESSAHWQGFAGDLHEQFLPKQALSFRGEFFNDSEGYSTGTTQQLKEVTATYEYKWNAGALTRVEYRRDWSDQPFFHKGDTGMVDAQSTLTVAFIAFFGPKR</sequence>
<feature type="chain" id="PRO_5002909317" description="Porin" evidence="1">
    <location>
        <begin position="24"/>
        <end position="389"/>
    </location>
</feature>
<dbReference type="AlphaFoldDB" id="C1F586"/>
<name>C1F586_ACIC5</name>
<accession>C1F586</accession>
<organism evidence="2 3">
    <name type="scientific">Acidobacterium capsulatum (strain ATCC 51196 / DSM 11244 / BCRC 80197 / JCM 7670 / NBRC 15755 / NCIMB 13165 / 161)</name>
    <dbReference type="NCBI Taxonomy" id="240015"/>
    <lineage>
        <taxon>Bacteria</taxon>
        <taxon>Pseudomonadati</taxon>
        <taxon>Acidobacteriota</taxon>
        <taxon>Terriglobia</taxon>
        <taxon>Terriglobales</taxon>
        <taxon>Acidobacteriaceae</taxon>
        <taxon>Acidobacterium</taxon>
    </lineage>
</organism>
<dbReference type="RefSeq" id="WP_015896403.1">
    <property type="nucleotide sequence ID" value="NC_012483.1"/>
</dbReference>